<dbReference type="CDD" id="cd00293">
    <property type="entry name" value="USP-like"/>
    <property type="match status" value="2"/>
</dbReference>
<gene>
    <name evidence="3" type="ORF">SAMN06265222_101846</name>
</gene>
<dbReference type="InterPro" id="IPR014729">
    <property type="entry name" value="Rossmann-like_a/b/a_fold"/>
</dbReference>
<dbReference type="RefSeq" id="WP_283431021.1">
    <property type="nucleotide sequence ID" value="NZ_FXUG01000001.1"/>
</dbReference>
<dbReference type="EMBL" id="FXUG01000001">
    <property type="protein sequence ID" value="SMP42824.1"/>
    <property type="molecule type" value="Genomic_DNA"/>
</dbReference>
<evidence type="ECO:0000259" key="2">
    <source>
        <dbReference type="Pfam" id="PF00582"/>
    </source>
</evidence>
<accession>A0ABY1PSM6</accession>
<feature type="domain" description="UspA" evidence="2">
    <location>
        <begin position="146"/>
        <end position="287"/>
    </location>
</feature>
<name>A0ABY1PSM6_9BACT</name>
<evidence type="ECO:0000256" key="1">
    <source>
        <dbReference type="ARBA" id="ARBA00008791"/>
    </source>
</evidence>
<dbReference type="InterPro" id="IPR006016">
    <property type="entry name" value="UspA"/>
</dbReference>
<dbReference type="InterPro" id="IPR006015">
    <property type="entry name" value="Universal_stress_UspA"/>
</dbReference>
<proteinExistence type="inferred from homology"/>
<dbReference type="Pfam" id="PF00582">
    <property type="entry name" value="Usp"/>
    <property type="match status" value="2"/>
</dbReference>
<dbReference type="Proteomes" id="UP001158067">
    <property type="component" value="Unassembled WGS sequence"/>
</dbReference>
<organism evidence="3 4">
    <name type="scientific">Neorhodopirellula lusitana</name>
    <dbReference type="NCBI Taxonomy" id="445327"/>
    <lineage>
        <taxon>Bacteria</taxon>
        <taxon>Pseudomonadati</taxon>
        <taxon>Planctomycetota</taxon>
        <taxon>Planctomycetia</taxon>
        <taxon>Pirellulales</taxon>
        <taxon>Pirellulaceae</taxon>
        <taxon>Neorhodopirellula</taxon>
    </lineage>
</organism>
<protein>
    <submittedName>
        <fullName evidence="3">Nucleotide-binding universal stress protein, UspA family</fullName>
    </submittedName>
</protein>
<comment type="similarity">
    <text evidence="1">Belongs to the universal stress protein A family.</text>
</comment>
<sequence>MKILLPTDGSPHAKDAVQFVKTLAQNRDVEVVVLTVSYDAAHYSAQPWVPEWSEQEKMRTQKILDEAEVALADVCKSVTLMHGAGPTVPRILEKAQTLESDLIVMGAKGHSAIRRVLLGSVSDSVATNAKCSVVVVRSQPESEIAFKKIVLGYDQSIASREAVSELVEWNMPRDREIDVVSVAMQPYVYVGEGFMDVPITVDPKQVDRLDEAAERIASQIAEHFPHTKAQTPVAAHVGEALVSAAEADNADLVMIGDTGHSLLGRWLLGSTSKYVLRHAPCSVWISRHHWNSDPATEEVTDAVAAT</sequence>
<keyword evidence="4" id="KW-1185">Reference proteome</keyword>
<comment type="caution">
    <text evidence="3">The sequence shown here is derived from an EMBL/GenBank/DDBJ whole genome shotgun (WGS) entry which is preliminary data.</text>
</comment>
<dbReference type="InterPro" id="IPR051688">
    <property type="entry name" value="USP_A"/>
</dbReference>
<dbReference type="PANTHER" id="PTHR43010">
    <property type="entry name" value="UNIVERSAL STRESS PROTEIN SLR1230"/>
    <property type="match status" value="1"/>
</dbReference>
<reference evidence="3 4" key="1">
    <citation type="submission" date="2017-05" db="EMBL/GenBank/DDBJ databases">
        <authorList>
            <person name="Varghese N."/>
            <person name="Submissions S."/>
        </authorList>
    </citation>
    <scope>NUCLEOTIDE SEQUENCE [LARGE SCALE GENOMIC DNA]</scope>
    <source>
        <strain evidence="3 4">DSM 25457</strain>
    </source>
</reference>
<dbReference type="SUPFAM" id="SSF52402">
    <property type="entry name" value="Adenine nucleotide alpha hydrolases-like"/>
    <property type="match status" value="2"/>
</dbReference>
<dbReference type="PANTHER" id="PTHR43010:SF1">
    <property type="entry name" value="USPA DOMAIN-CONTAINING PROTEIN"/>
    <property type="match status" value="1"/>
</dbReference>
<evidence type="ECO:0000313" key="3">
    <source>
        <dbReference type="EMBL" id="SMP42824.1"/>
    </source>
</evidence>
<evidence type="ECO:0000313" key="4">
    <source>
        <dbReference type="Proteomes" id="UP001158067"/>
    </source>
</evidence>
<feature type="domain" description="UspA" evidence="2">
    <location>
        <begin position="2"/>
        <end position="137"/>
    </location>
</feature>
<dbReference type="PRINTS" id="PR01438">
    <property type="entry name" value="UNVRSLSTRESS"/>
</dbReference>
<dbReference type="Gene3D" id="3.40.50.620">
    <property type="entry name" value="HUPs"/>
    <property type="match status" value="2"/>
</dbReference>